<dbReference type="RefSeq" id="WP_279297234.1">
    <property type="nucleotide sequence ID" value="NZ_JAOTIF010000007.1"/>
</dbReference>
<organism evidence="1 2">
    <name type="scientific">Paraflavisolibacter caeni</name>
    <dbReference type="NCBI Taxonomy" id="2982496"/>
    <lineage>
        <taxon>Bacteria</taxon>
        <taxon>Pseudomonadati</taxon>
        <taxon>Bacteroidota</taxon>
        <taxon>Chitinophagia</taxon>
        <taxon>Chitinophagales</taxon>
        <taxon>Chitinophagaceae</taxon>
        <taxon>Paraflavisolibacter</taxon>
    </lineage>
</organism>
<accession>A0A9X2XVK5</accession>
<reference evidence="1" key="1">
    <citation type="submission" date="2022-09" db="EMBL/GenBank/DDBJ databases">
        <authorList>
            <person name="Yuan C."/>
            <person name="Ke Z."/>
        </authorList>
    </citation>
    <scope>NUCLEOTIDE SEQUENCE</scope>
    <source>
        <strain evidence="1">LB-8</strain>
    </source>
</reference>
<dbReference type="AlphaFoldDB" id="A0A9X2XVK5"/>
<gene>
    <name evidence="1" type="ORF">OCK74_11755</name>
</gene>
<reference evidence="1" key="2">
    <citation type="submission" date="2023-04" db="EMBL/GenBank/DDBJ databases">
        <title>Paracnuella aquatica gen. nov., sp. nov., a member of the family Chitinophagaceae isolated from a hot spring.</title>
        <authorList>
            <person name="Wang C."/>
        </authorList>
    </citation>
    <scope>NUCLEOTIDE SEQUENCE</scope>
    <source>
        <strain evidence="1">LB-8</strain>
    </source>
</reference>
<dbReference type="Proteomes" id="UP001155483">
    <property type="component" value="Unassembled WGS sequence"/>
</dbReference>
<protein>
    <submittedName>
        <fullName evidence="1">Uncharacterized protein</fullName>
    </submittedName>
</protein>
<dbReference type="EMBL" id="JAOTIF010000007">
    <property type="protein sequence ID" value="MCU7549795.1"/>
    <property type="molecule type" value="Genomic_DNA"/>
</dbReference>
<dbReference type="PANTHER" id="PTHR40616:SF1">
    <property type="entry name" value="LINALOOL DEHYDRATASE_ISOMERASE DOMAIN-CONTAINING PROTEIN"/>
    <property type="match status" value="1"/>
</dbReference>
<comment type="caution">
    <text evidence="1">The sequence shown here is derived from an EMBL/GenBank/DDBJ whole genome shotgun (WGS) entry which is preliminary data.</text>
</comment>
<evidence type="ECO:0000313" key="1">
    <source>
        <dbReference type="EMBL" id="MCU7549795.1"/>
    </source>
</evidence>
<name>A0A9X2XVK5_9BACT</name>
<dbReference type="PANTHER" id="PTHR40616">
    <property type="entry name" value="LINALOOL DEHYDRATASE_ISOMERASE DOMAIN-CONTAINING PROTEIN"/>
    <property type="match status" value="1"/>
</dbReference>
<evidence type="ECO:0000313" key="2">
    <source>
        <dbReference type="Proteomes" id="UP001155483"/>
    </source>
</evidence>
<sequence length="569" mass="64731">MLLMVGPSWAQQTKLSKQERNWLLSSINELDGKYDPKEKMLTQKLKGWNYHTDAISGTFHDTRASLFYAKKLMDYGGKNNVNKAIDIIESTIALQDTVSRSGTRGVWPYFKEEPLATKKSPVDYNWADFNAVTLIDIWMEHKDELPDSLKPKMQKAILLAAQAIQRRNVGPSYTNIAIMGTYVTYVTAQLFDQKEMFQYAQNRLKTFYDYTVIRGGFEEYNSPTYTIVAIDELNRMQRHIKEPAAVAMVDSLYALSWKMIARHYHKPTGQWVGPHSRAYSPVVDALFSGILYEASGGKVGAPSFIGDVKMTHKIPPYLLHYFLNPQYPRTESDVFVVSNPKVTGTAYMTSKYAIATANRASMWNQRHPLLLYWGTDKKPQYCQVRLLHDSFDFSSASFYSVQDKNKVLAGINFITNGGDKHLSIDRIKNGQFKASDLRLRFEFNAATPITKLQLPKSILEPFTFVAGGLPFYIHPYKMEFGDLKGKWETGKDSTKTWIDFVIYSGDSRDFNLSEMNSAVLGFAMAIDDMLKNTDKNVAVSKGEGDMLDVQWGKLQLQFATKPTTEPRNL</sequence>
<keyword evidence="2" id="KW-1185">Reference proteome</keyword>
<proteinExistence type="predicted"/>